<dbReference type="EMBL" id="CP058579">
    <property type="protein sequence ID" value="QLG63085.1"/>
    <property type="molecule type" value="Genomic_DNA"/>
</dbReference>
<feature type="region of interest" description="Disordered" evidence="1">
    <location>
        <begin position="70"/>
        <end position="101"/>
    </location>
</feature>
<feature type="compositionally biased region" description="Acidic residues" evidence="1">
    <location>
        <begin position="86"/>
        <end position="101"/>
    </location>
</feature>
<evidence type="ECO:0000313" key="3">
    <source>
        <dbReference type="Proteomes" id="UP000509626"/>
    </source>
</evidence>
<dbReference type="OrthoDB" id="340289at2157"/>
<name>A0A7D5QLY8_9EURY</name>
<organism evidence="2 3">
    <name type="scientific">Halorarum salinum</name>
    <dbReference type="NCBI Taxonomy" id="2743089"/>
    <lineage>
        <taxon>Archaea</taxon>
        <taxon>Methanobacteriati</taxon>
        <taxon>Methanobacteriota</taxon>
        <taxon>Stenosarchaea group</taxon>
        <taxon>Halobacteria</taxon>
        <taxon>Halobacteriales</taxon>
        <taxon>Haloferacaceae</taxon>
        <taxon>Halorarum</taxon>
    </lineage>
</organism>
<protein>
    <submittedName>
        <fullName evidence="2">Uncharacterized protein</fullName>
    </submittedName>
</protein>
<dbReference type="KEGG" id="halu:HUG12_15630"/>
<sequence>MTDDTTGVYRALRSLRYGGGERHDAGDLLVNPPAWVPTRLDRALERLDEDGRLPRDVLRHMQYQRLQQLAAEGDVDDVDGNSSAEEIIDSYALDEDEEPEG</sequence>
<accession>A0A7D5QLY8</accession>
<dbReference type="Proteomes" id="UP000509626">
    <property type="component" value="Chromosome"/>
</dbReference>
<gene>
    <name evidence="2" type="ORF">HUG12_15630</name>
</gene>
<evidence type="ECO:0000256" key="1">
    <source>
        <dbReference type="SAM" id="MobiDB-lite"/>
    </source>
</evidence>
<proteinExistence type="predicted"/>
<dbReference type="GeneID" id="56038919"/>
<keyword evidence="3" id="KW-1185">Reference proteome</keyword>
<reference evidence="2 3" key="1">
    <citation type="submission" date="2020-06" db="EMBL/GenBank/DDBJ databases">
        <title>NJ-3-1, isolated from saline soil.</title>
        <authorList>
            <person name="Cui H.L."/>
            <person name="Shi X."/>
        </authorList>
    </citation>
    <scope>NUCLEOTIDE SEQUENCE [LARGE SCALE GENOMIC DNA]</scope>
    <source>
        <strain evidence="2 3">NJ-3-1</strain>
    </source>
</reference>
<dbReference type="RefSeq" id="WP_179269670.1">
    <property type="nucleotide sequence ID" value="NZ_CP058579.1"/>
</dbReference>
<dbReference type="AlphaFoldDB" id="A0A7D5QLY8"/>
<evidence type="ECO:0000313" key="2">
    <source>
        <dbReference type="EMBL" id="QLG63085.1"/>
    </source>
</evidence>